<dbReference type="EMBL" id="UOGF01000059">
    <property type="protein sequence ID" value="VAX30141.1"/>
    <property type="molecule type" value="Genomic_DNA"/>
</dbReference>
<keyword evidence="1" id="KW-0378">Hydrolase</keyword>
<dbReference type="GO" id="GO:0016787">
    <property type="term" value="F:hydrolase activity"/>
    <property type="evidence" value="ECO:0007669"/>
    <property type="project" value="UniProtKB-KW"/>
</dbReference>
<dbReference type="SUPFAM" id="SSF56235">
    <property type="entry name" value="N-terminal nucleophile aminohydrolases (Ntn hydrolases)"/>
    <property type="match status" value="1"/>
</dbReference>
<accession>A0A3B1CUF8</accession>
<dbReference type="EC" id="3.4.25.1" evidence="1"/>
<dbReference type="GO" id="GO:0005839">
    <property type="term" value="C:proteasome core complex"/>
    <property type="evidence" value="ECO:0007669"/>
    <property type="project" value="InterPro"/>
</dbReference>
<protein>
    <submittedName>
        <fullName evidence="1">Proteasome subunit alpha, bacterial</fullName>
        <ecNumber evidence="1">3.4.25.1</ecNumber>
    </submittedName>
</protein>
<proteinExistence type="predicted"/>
<keyword evidence="1" id="KW-0647">Proteasome</keyword>
<dbReference type="GO" id="GO:0051603">
    <property type="term" value="P:proteolysis involved in protein catabolic process"/>
    <property type="evidence" value="ECO:0007669"/>
    <property type="project" value="InterPro"/>
</dbReference>
<organism evidence="1">
    <name type="scientific">hydrothermal vent metagenome</name>
    <dbReference type="NCBI Taxonomy" id="652676"/>
    <lineage>
        <taxon>unclassified sequences</taxon>
        <taxon>metagenomes</taxon>
        <taxon>ecological metagenomes</taxon>
    </lineage>
</organism>
<dbReference type="InterPro" id="IPR001353">
    <property type="entry name" value="Proteasome_sua/b"/>
</dbReference>
<sequence length="245" mass="27557">MFEEPYRWAEAVSNRREYLEDQLQSGSPVVALPCIEGILLLSVSAGTQKIYEIYDRVALGALGHPADVERLRNIVIDMAHLEGFNRSPSDVSARRLVQFGLAPPVKQAFEEIGRAPYIARLLIAELGKDQNRIFYSLNYDGVFKETHTGLVLATPGDATERCESALKNCERLENRGMSEVFGEAFKLWGLAEVAEDSRESHLRDVLKDREIEAMLLSESVPGPCKVRQLSKTEMMTFSQPWRTPV</sequence>
<gene>
    <name evidence="1" type="ORF">MNBD_NITROSPIRAE01-1293</name>
</gene>
<dbReference type="Gene3D" id="3.60.20.10">
    <property type="entry name" value="Glutamine Phosphoribosylpyrophosphate, subunit 1, domain 1"/>
    <property type="match status" value="1"/>
</dbReference>
<reference evidence="1" key="1">
    <citation type="submission" date="2018-06" db="EMBL/GenBank/DDBJ databases">
        <authorList>
            <person name="Zhirakovskaya E."/>
        </authorList>
    </citation>
    <scope>NUCLEOTIDE SEQUENCE</scope>
</reference>
<evidence type="ECO:0000313" key="1">
    <source>
        <dbReference type="EMBL" id="VAX30141.1"/>
    </source>
</evidence>
<dbReference type="Pfam" id="PF00227">
    <property type="entry name" value="Proteasome"/>
    <property type="match status" value="1"/>
</dbReference>
<dbReference type="InterPro" id="IPR029055">
    <property type="entry name" value="Ntn_hydrolases_N"/>
</dbReference>
<dbReference type="AlphaFoldDB" id="A0A3B1CUF8"/>
<name>A0A3B1CUF8_9ZZZZ</name>